<evidence type="ECO:0000313" key="1">
    <source>
        <dbReference type="EMBL" id="GER94586.1"/>
    </source>
</evidence>
<comment type="caution">
    <text evidence="1">The sequence shown here is derived from an EMBL/GenBank/DDBJ whole genome shotgun (WGS) entry which is preliminary data.</text>
</comment>
<dbReference type="EMBL" id="BLAB01000001">
    <property type="protein sequence ID" value="GER94586.1"/>
    <property type="molecule type" value="Genomic_DNA"/>
</dbReference>
<sequence length="68" mass="7751">MSEENALNLAIRIAIVSNIKQNRIIIVRFRVIVGQPGKDGDESKFLWLPCIDITMMKYIKMQGKEDTG</sequence>
<organism evidence="1">
    <name type="scientific">hot springs metagenome</name>
    <dbReference type="NCBI Taxonomy" id="433727"/>
    <lineage>
        <taxon>unclassified sequences</taxon>
        <taxon>metagenomes</taxon>
        <taxon>ecological metagenomes</taxon>
    </lineage>
</organism>
<dbReference type="AlphaFoldDB" id="A0A5J4LAK1"/>
<name>A0A5J4LAK1_9ZZZZ</name>
<accession>A0A5J4LAK1</accession>
<protein>
    <submittedName>
        <fullName evidence="1">Uncharacterized protein</fullName>
    </submittedName>
</protein>
<gene>
    <name evidence="1" type="ORF">A45J_2350</name>
</gene>
<reference evidence="1" key="1">
    <citation type="submission" date="2019-10" db="EMBL/GenBank/DDBJ databases">
        <title>Metagenomic sequencing of thiosulfate-disproportionating enrichment culture.</title>
        <authorList>
            <person name="Umezawa K."/>
            <person name="Kojima H."/>
            <person name="Fukui M."/>
        </authorList>
    </citation>
    <scope>NUCLEOTIDE SEQUENCE</scope>
    <source>
        <strain evidence="1">45J</strain>
    </source>
</reference>
<proteinExistence type="predicted"/>